<evidence type="ECO:0000313" key="3">
    <source>
        <dbReference type="Proteomes" id="UP000593562"/>
    </source>
</evidence>
<dbReference type="PANTHER" id="PTHR34544">
    <property type="entry name" value="OSJNBA0006B20.18 PROTEIN"/>
    <property type="match status" value="1"/>
</dbReference>
<dbReference type="Proteomes" id="UP000593562">
    <property type="component" value="Unassembled WGS sequence"/>
</dbReference>
<proteinExistence type="predicted"/>
<reference evidence="2 3" key="1">
    <citation type="journal article" date="2020" name="Nat. Commun.">
        <title>Genome of Tripterygium wilfordii and identification of cytochrome P450 involved in triptolide biosynthesis.</title>
        <authorList>
            <person name="Tu L."/>
            <person name="Su P."/>
            <person name="Zhang Z."/>
            <person name="Gao L."/>
            <person name="Wang J."/>
            <person name="Hu T."/>
            <person name="Zhou J."/>
            <person name="Zhang Y."/>
            <person name="Zhao Y."/>
            <person name="Liu Y."/>
            <person name="Song Y."/>
            <person name="Tong Y."/>
            <person name="Lu Y."/>
            <person name="Yang J."/>
            <person name="Xu C."/>
            <person name="Jia M."/>
            <person name="Peters R.J."/>
            <person name="Huang L."/>
            <person name="Gao W."/>
        </authorList>
    </citation>
    <scope>NUCLEOTIDE SEQUENCE [LARGE SCALE GENOMIC DNA]</scope>
    <source>
        <strain evidence="3">cv. XIE 37</strain>
        <tissue evidence="2">Leaf</tissue>
    </source>
</reference>
<evidence type="ECO:0000313" key="2">
    <source>
        <dbReference type="EMBL" id="KAF5745757.1"/>
    </source>
</evidence>
<accession>A0A7J7DHC2</accession>
<gene>
    <name evidence="2" type="ORF">HS088_TW07G01350</name>
</gene>
<dbReference type="InterPro" id="IPR057234">
    <property type="entry name" value="DUF7912"/>
</dbReference>
<dbReference type="EMBL" id="JAAARO010000007">
    <property type="protein sequence ID" value="KAF5745757.1"/>
    <property type="molecule type" value="Genomic_DNA"/>
</dbReference>
<name>A0A7J7DHC2_TRIWF</name>
<sequence length="309" mass="35240">MSGGSSISRVVQRTCRSFLTRPSRLPFSAIPPLLQSTAIRNPCRHPLFSLFQNPNFSSPTDSTTITLRLLNTSSNSKHHKEDEQDDALQYTSIDEETPEEIELWEEEDEEAEPEIGDGGDGGGVVLQGLPWGERALSLAHEVLSQFGDPMKLYAFKITPRGYVYVRLDNLSNDYGCPSMEELENYSQAYKKRLDEAGALGETPDDLALEVSSPSAERLLKVPDDLSRFKDMPMRVCYREDMESKFPEKNGVFLLESIELETQRCIWKLANVKENRDPESKGRPLSRKQKDWRLQLPYEMHIRVTLCLDY</sequence>
<protein>
    <recommendedName>
        <fullName evidence="1">DUF7912 domain-containing protein</fullName>
    </recommendedName>
</protein>
<dbReference type="Pfam" id="PF25498">
    <property type="entry name" value="DUF7912"/>
    <property type="match status" value="1"/>
</dbReference>
<keyword evidence="3" id="KW-1185">Reference proteome</keyword>
<evidence type="ECO:0000259" key="1">
    <source>
        <dbReference type="Pfam" id="PF25498"/>
    </source>
</evidence>
<organism evidence="2 3">
    <name type="scientific">Tripterygium wilfordii</name>
    <name type="common">Thunder God vine</name>
    <dbReference type="NCBI Taxonomy" id="458696"/>
    <lineage>
        <taxon>Eukaryota</taxon>
        <taxon>Viridiplantae</taxon>
        <taxon>Streptophyta</taxon>
        <taxon>Embryophyta</taxon>
        <taxon>Tracheophyta</taxon>
        <taxon>Spermatophyta</taxon>
        <taxon>Magnoliopsida</taxon>
        <taxon>eudicotyledons</taxon>
        <taxon>Gunneridae</taxon>
        <taxon>Pentapetalae</taxon>
        <taxon>rosids</taxon>
        <taxon>fabids</taxon>
        <taxon>Celastrales</taxon>
        <taxon>Celastraceae</taxon>
        <taxon>Tripterygium</taxon>
    </lineage>
</organism>
<comment type="caution">
    <text evidence="2">The sequence shown here is derived from an EMBL/GenBank/DDBJ whole genome shotgun (WGS) entry which is preliminary data.</text>
</comment>
<dbReference type="InParanoid" id="A0A7J7DHC2"/>
<dbReference type="AlphaFoldDB" id="A0A7J7DHC2"/>
<feature type="domain" description="DUF7912" evidence="1">
    <location>
        <begin position="218"/>
        <end position="305"/>
    </location>
</feature>
<dbReference type="FunCoup" id="A0A7J7DHC2">
    <property type="interactions" value="619"/>
</dbReference>
<dbReference type="PANTHER" id="PTHR34544:SF3">
    <property type="entry name" value="OS07G0155200 PROTEIN"/>
    <property type="match status" value="1"/>
</dbReference>